<feature type="chain" id="PRO_5027154831" description="Carboxypeptidase" evidence="10">
    <location>
        <begin position="22"/>
        <end position="479"/>
    </location>
</feature>
<keyword evidence="5 10" id="KW-0645">Protease</keyword>
<dbReference type="Gene3D" id="6.10.250.940">
    <property type="match status" value="1"/>
</dbReference>
<dbReference type="PANTHER" id="PTHR11802">
    <property type="entry name" value="SERINE PROTEASE FAMILY S10 SERINE CARBOXYPEPTIDASE"/>
    <property type="match status" value="1"/>
</dbReference>
<keyword evidence="7 10" id="KW-0378">Hydrolase</keyword>
<dbReference type="GO" id="GO:0005576">
    <property type="term" value="C:extracellular region"/>
    <property type="evidence" value="ECO:0007669"/>
    <property type="project" value="UniProtKB-SubCell"/>
</dbReference>
<keyword evidence="4 10" id="KW-0121">Carboxypeptidase</keyword>
<evidence type="ECO:0000313" key="12">
    <source>
        <dbReference type="RefSeq" id="XP_022152565.1"/>
    </source>
</evidence>
<dbReference type="FunFam" id="3.40.50.1820:FF:000211">
    <property type="entry name" value="Carboxypeptidase"/>
    <property type="match status" value="1"/>
</dbReference>
<dbReference type="GO" id="GO:0004185">
    <property type="term" value="F:serine-type carboxypeptidase activity"/>
    <property type="evidence" value="ECO:0007669"/>
    <property type="project" value="UniProtKB-UniRule"/>
</dbReference>
<evidence type="ECO:0000256" key="4">
    <source>
        <dbReference type="ARBA" id="ARBA00022645"/>
    </source>
</evidence>
<gene>
    <name evidence="12" type="primary">LOC111020263</name>
</gene>
<evidence type="ECO:0000256" key="9">
    <source>
        <dbReference type="ARBA" id="ARBA00023180"/>
    </source>
</evidence>
<comment type="similarity">
    <text evidence="2 10">Belongs to the peptidase S10 family.</text>
</comment>
<dbReference type="KEGG" id="mcha:111020263"/>
<dbReference type="InterPro" id="IPR029058">
    <property type="entry name" value="AB_hydrolase_fold"/>
</dbReference>
<evidence type="ECO:0000313" key="11">
    <source>
        <dbReference type="Proteomes" id="UP000504603"/>
    </source>
</evidence>
<protein>
    <recommendedName>
        <fullName evidence="10">Carboxypeptidase</fullName>
        <ecNumber evidence="10">3.4.16.-</ecNumber>
    </recommendedName>
</protein>
<dbReference type="SUPFAM" id="SSF53474">
    <property type="entry name" value="alpha/beta-Hydrolases"/>
    <property type="match status" value="1"/>
</dbReference>
<evidence type="ECO:0000256" key="5">
    <source>
        <dbReference type="ARBA" id="ARBA00022670"/>
    </source>
</evidence>
<keyword evidence="9" id="KW-0325">Glycoprotein</keyword>
<keyword evidence="6 10" id="KW-0732">Signal</keyword>
<dbReference type="Pfam" id="PF00450">
    <property type="entry name" value="Peptidase_S10"/>
    <property type="match status" value="1"/>
</dbReference>
<dbReference type="Proteomes" id="UP000504603">
    <property type="component" value="Unplaced"/>
</dbReference>
<dbReference type="InterPro" id="IPR033124">
    <property type="entry name" value="Ser_caboxypep_his_AS"/>
</dbReference>
<keyword evidence="3" id="KW-0964">Secreted</keyword>
<evidence type="ECO:0000256" key="2">
    <source>
        <dbReference type="ARBA" id="ARBA00009431"/>
    </source>
</evidence>
<organism evidence="11 12">
    <name type="scientific">Momordica charantia</name>
    <name type="common">Bitter gourd</name>
    <name type="synonym">Balsam pear</name>
    <dbReference type="NCBI Taxonomy" id="3673"/>
    <lineage>
        <taxon>Eukaryota</taxon>
        <taxon>Viridiplantae</taxon>
        <taxon>Streptophyta</taxon>
        <taxon>Embryophyta</taxon>
        <taxon>Tracheophyta</taxon>
        <taxon>Spermatophyta</taxon>
        <taxon>Magnoliopsida</taxon>
        <taxon>eudicotyledons</taxon>
        <taxon>Gunneridae</taxon>
        <taxon>Pentapetalae</taxon>
        <taxon>rosids</taxon>
        <taxon>fabids</taxon>
        <taxon>Cucurbitales</taxon>
        <taxon>Cucurbitaceae</taxon>
        <taxon>Momordiceae</taxon>
        <taxon>Momordica</taxon>
    </lineage>
</organism>
<evidence type="ECO:0000256" key="10">
    <source>
        <dbReference type="RuleBase" id="RU361156"/>
    </source>
</evidence>
<evidence type="ECO:0000256" key="3">
    <source>
        <dbReference type="ARBA" id="ARBA00022525"/>
    </source>
</evidence>
<dbReference type="PRINTS" id="PR00724">
    <property type="entry name" value="CRBOXYPTASEC"/>
</dbReference>
<reference evidence="12" key="1">
    <citation type="submission" date="2025-08" db="UniProtKB">
        <authorList>
            <consortium name="RefSeq"/>
        </authorList>
    </citation>
    <scope>IDENTIFICATION</scope>
    <source>
        <strain evidence="12">OHB3-1</strain>
    </source>
</reference>
<dbReference type="AlphaFoldDB" id="A0A6J1DEA5"/>
<dbReference type="FunFam" id="3.40.50.11320:FF:000001">
    <property type="entry name" value="Carboxypeptidase"/>
    <property type="match status" value="1"/>
</dbReference>
<sequence length="479" mass="54016">MGLYWNLLAFGTLLSTAAVFSSEMGGEKSEEESRRREADKVIGLPEQPPVEFRHYAGYIELGPTETRDKALFYWFFEAQNDVAHSPLVLWLNGGPGCSSIAYGAAQELGPFLVQSNGKLKLNNFSWNKGILSEPVGVGFSYTNKSSDLLKLGDRITAQDSYNFLLGWFKRFPSFKLHDFYIAGESYAGHYAPQLAELIYERNKNSSKDLIINLKGLLIGNAAINDETDSMGMVEFAWSHAIISDQLHANIFKLCNFSADVENQTLSCLNHYGDFLISYSKIDVYNIYAPTCLSPSSSSSIFKRLVGAVAPRIFTKRKLWDKLPTGYDPCTTNYAEKYFNREDVQRALHANVTKLSYPYTPCSSVIQDWIDAPESVLPIIHKLLKTGYRIWIYSGDTDGRIPITSTKYSIKMMDLKVEEEWRAWYDRHQVAGWVETYQEGLSLATIRGAGHQVPIFAPQQSLSLLTHFLSANRLPTSPKF</sequence>
<feature type="signal peptide" evidence="10">
    <location>
        <begin position="1"/>
        <end position="21"/>
    </location>
</feature>
<dbReference type="Gene3D" id="3.40.50.1820">
    <property type="entry name" value="alpha/beta hydrolase"/>
    <property type="match status" value="1"/>
</dbReference>
<dbReference type="GeneID" id="111020263"/>
<keyword evidence="11" id="KW-1185">Reference proteome</keyword>
<comment type="subcellular location">
    <subcellularLocation>
        <location evidence="1">Secreted</location>
    </subcellularLocation>
</comment>
<dbReference type="OrthoDB" id="443318at2759"/>
<dbReference type="PROSITE" id="PS00560">
    <property type="entry name" value="CARBOXYPEPT_SER_HIS"/>
    <property type="match status" value="1"/>
</dbReference>
<keyword evidence="8" id="KW-1015">Disulfide bond</keyword>
<evidence type="ECO:0000256" key="1">
    <source>
        <dbReference type="ARBA" id="ARBA00004613"/>
    </source>
</evidence>
<dbReference type="GO" id="GO:0006508">
    <property type="term" value="P:proteolysis"/>
    <property type="evidence" value="ECO:0007669"/>
    <property type="project" value="UniProtKB-KW"/>
</dbReference>
<evidence type="ECO:0000256" key="7">
    <source>
        <dbReference type="ARBA" id="ARBA00022801"/>
    </source>
</evidence>
<dbReference type="EC" id="3.4.16.-" evidence="10"/>
<name>A0A6J1DEA5_MOMCH</name>
<dbReference type="Gene3D" id="3.40.50.11320">
    <property type="match status" value="1"/>
</dbReference>
<dbReference type="InterPro" id="IPR001563">
    <property type="entry name" value="Peptidase_S10"/>
</dbReference>
<dbReference type="PANTHER" id="PTHR11802:SF280">
    <property type="entry name" value="SERINE CARBOXYPEPTIDASE-LIKE 35"/>
    <property type="match status" value="1"/>
</dbReference>
<accession>A0A6J1DEA5</accession>
<dbReference type="RefSeq" id="XP_022152565.1">
    <property type="nucleotide sequence ID" value="XM_022296873.1"/>
</dbReference>
<evidence type="ECO:0000256" key="6">
    <source>
        <dbReference type="ARBA" id="ARBA00022729"/>
    </source>
</evidence>
<dbReference type="GO" id="GO:0005773">
    <property type="term" value="C:vacuole"/>
    <property type="evidence" value="ECO:0007669"/>
    <property type="project" value="TreeGrafter"/>
</dbReference>
<proteinExistence type="inferred from homology"/>
<dbReference type="InterPro" id="IPR018202">
    <property type="entry name" value="Ser_caboxypep_ser_AS"/>
</dbReference>
<dbReference type="PROSITE" id="PS00131">
    <property type="entry name" value="CARBOXYPEPT_SER_SER"/>
    <property type="match status" value="1"/>
</dbReference>
<evidence type="ECO:0000256" key="8">
    <source>
        <dbReference type="ARBA" id="ARBA00023157"/>
    </source>
</evidence>